<dbReference type="InterPro" id="IPR001452">
    <property type="entry name" value="SH3_domain"/>
</dbReference>
<keyword evidence="4" id="KW-1185">Reference proteome</keyword>
<feature type="compositionally biased region" description="Low complexity" evidence="2">
    <location>
        <begin position="252"/>
        <end position="262"/>
    </location>
</feature>
<dbReference type="SUPFAM" id="SSF50044">
    <property type="entry name" value="SH3-domain"/>
    <property type="match status" value="1"/>
</dbReference>
<dbReference type="Proteomes" id="UP000092443">
    <property type="component" value="Unplaced"/>
</dbReference>
<evidence type="ECO:0000259" key="3">
    <source>
        <dbReference type="Pfam" id="PF07653"/>
    </source>
</evidence>
<feature type="region of interest" description="Disordered" evidence="2">
    <location>
        <begin position="949"/>
        <end position="984"/>
    </location>
</feature>
<evidence type="ECO:0000313" key="5">
    <source>
        <dbReference type="RefSeq" id="XP_037890283.1"/>
    </source>
</evidence>
<evidence type="ECO:0000256" key="1">
    <source>
        <dbReference type="ARBA" id="ARBA00022443"/>
    </source>
</evidence>
<feature type="compositionally biased region" description="Polar residues" evidence="2">
    <location>
        <begin position="949"/>
        <end position="959"/>
    </location>
</feature>
<feature type="compositionally biased region" description="Polar residues" evidence="2">
    <location>
        <begin position="428"/>
        <end position="450"/>
    </location>
</feature>
<feature type="domain" description="SH3" evidence="3">
    <location>
        <begin position="1026"/>
        <end position="1068"/>
    </location>
</feature>
<dbReference type="Gene3D" id="2.30.30.40">
    <property type="entry name" value="SH3 Domains"/>
    <property type="match status" value="1"/>
</dbReference>
<feature type="region of interest" description="Disordered" evidence="2">
    <location>
        <begin position="37"/>
        <end position="65"/>
    </location>
</feature>
<feature type="compositionally biased region" description="Basic residues" evidence="2">
    <location>
        <begin position="614"/>
        <end position="624"/>
    </location>
</feature>
<dbReference type="AlphaFoldDB" id="A0A9C6DT72"/>
<evidence type="ECO:0000313" key="4">
    <source>
        <dbReference type="Proteomes" id="UP000092443"/>
    </source>
</evidence>
<feature type="compositionally biased region" description="Basic residues" evidence="2">
    <location>
        <begin position="270"/>
        <end position="283"/>
    </location>
</feature>
<feature type="region of interest" description="Disordered" evidence="2">
    <location>
        <begin position="427"/>
        <end position="450"/>
    </location>
</feature>
<dbReference type="GeneID" id="119637912"/>
<sequence length="1075" mass="121314">MIKNAGDVDKLLLDSIRAREIFQGQGIGVEESWKKLSYDDDEDDGDDNHGNATDNDHDGGNDNVDAITNYKYLQRNRNNNGASSLTEVTSSSTQHSRFATLNCFNIEDDHLFTNRLLCRTPPPTYRSYPATPPPSYTPRLVSNEQQPSPLNQHQVPEVLVGLNQEESRRQQEHEYEHVDFEETADITNFEFHGQRQVDVADGTSVWRNVATVSQQQQQRRRKLRHRRVQLLHQQQQLQRQHSSFINRHTATDTENSTSSSSESDSEINSRHHREQRRHPHRQRLSGLKDAYGPDLLNACSLLLTTLQSSSDSTVDNFTVTPSPLHEILNETSNYAEIVGVNTARRRGGPREAHSSPVLLEGNYLNSNRTQGIPNQRLSQNSGEMGQNLSLRRPRISLTWVLRDQQPQKQHQTQDQIDEQTKEGINDNMIESNKPQNNNQLQTKSKSVNSTNAAQWADLTCHKKRYRLKQLPSNNEVLSGYATTPTTHAGINLSSQKFFSNQNLLEYHKEEVHTKPPSKDLLFVCTPQHAPDKFGGSPDALALTKKRNEIRKKLASKMANFRSETATPKHMAKSITKSITTTNGGFLLRREPRSSLKANSYSEPSLLAASEGNPRRHRHRKRRERNRCQKFGYDIRNVDEFLTRCSLSTPANIPMVLSTSCTLYQTRPGGYQTELSLPLGMVVNAVFKNQNWLYVQTPHAEEGYVSCNCCLPLGILPPEARGEGVGSAKPTPCWESNGDIFPKPCGNMTDSEKELHLLGGGGGSARSEGARTPHLRALSMDNKSVVISVKMNHVDRPNDNPVCDGEHQVDKLYLKAASQPKLNERPAYAQLKVLKTAQIYNKPNPINDEYITLQQQHQRQAHKPVQKHVHQITPKTYISRTFITNGHNGQHLHPKDMNLVTVTTTGTTTTTTAAVATTTAITTTKSMAVTIIQKQHQQLQQDACNLNSQPSSKITITSHNNQHHHTAHSLTQMNQQQQHHHEQSQFNHVNANSHQYYHRTILNALRRSTAHCGQRQTLVAITTSYTTADGLSLQKGDIVTLCECRETKDHRQWFYVRTRDGRQGYIPAEVAGHGYL</sequence>
<dbReference type="InterPro" id="IPR036028">
    <property type="entry name" value="SH3-like_dom_sf"/>
</dbReference>
<dbReference type="CDD" id="cd00174">
    <property type="entry name" value="SH3"/>
    <property type="match status" value="1"/>
</dbReference>
<dbReference type="KEGG" id="gfs:119637912"/>
<name>A0A9C6DT72_9MUSC</name>
<dbReference type="RefSeq" id="XP_037890283.1">
    <property type="nucleotide sequence ID" value="XM_038034355.1"/>
</dbReference>
<dbReference type="Pfam" id="PF07653">
    <property type="entry name" value="SH3_2"/>
    <property type="match status" value="1"/>
</dbReference>
<feature type="region of interest" description="Disordered" evidence="2">
    <location>
        <begin position="582"/>
        <end position="624"/>
    </location>
</feature>
<organism evidence="4 5">
    <name type="scientific">Glossina fuscipes</name>
    <dbReference type="NCBI Taxonomy" id="7396"/>
    <lineage>
        <taxon>Eukaryota</taxon>
        <taxon>Metazoa</taxon>
        <taxon>Ecdysozoa</taxon>
        <taxon>Arthropoda</taxon>
        <taxon>Hexapoda</taxon>
        <taxon>Insecta</taxon>
        <taxon>Pterygota</taxon>
        <taxon>Neoptera</taxon>
        <taxon>Endopterygota</taxon>
        <taxon>Diptera</taxon>
        <taxon>Brachycera</taxon>
        <taxon>Muscomorpha</taxon>
        <taxon>Hippoboscoidea</taxon>
        <taxon>Glossinidae</taxon>
        <taxon>Glossina</taxon>
    </lineage>
</organism>
<protein>
    <submittedName>
        <fullName evidence="5">Uncharacterized protein LOC119637912</fullName>
    </submittedName>
</protein>
<accession>A0A9C6DT72</accession>
<feature type="region of interest" description="Disordered" evidence="2">
    <location>
        <begin position="249"/>
        <end position="288"/>
    </location>
</feature>
<reference evidence="5" key="1">
    <citation type="submission" date="2025-08" db="UniProtKB">
        <authorList>
            <consortium name="RefSeq"/>
        </authorList>
    </citation>
    <scope>IDENTIFICATION</scope>
    <source>
        <tissue evidence="5">Whole body pupa</tissue>
    </source>
</reference>
<keyword evidence="1" id="KW-0728">SH3 domain</keyword>
<proteinExistence type="predicted"/>
<gene>
    <name evidence="5" type="primary">LOC119637912</name>
</gene>
<evidence type="ECO:0000256" key="2">
    <source>
        <dbReference type="SAM" id="MobiDB-lite"/>
    </source>
</evidence>